<dbReference type="Proteomes" id="UP001558613">
    <property type="component" value="Unassembled WGS sequence"/>
</dbReference>
<organism evidence="4 5">
    <name type="scientific">Cirrhinus molitorella</name>
    <name type="common">mud carp</name>
    <dbReference type="NCBI Taxonomy" id="172907"/>
    <lineage>
        <taxon>Eukaryota</taxon>
        <taxon>Metazoa</taxon>
        <taxon>Chordata</taxon>
        <taxon>Craniata</taxon>
        <taxon>Vertebrata</taxon>
        <taxon>Euteleostomi</taxon>
        <taxon>Actinopterygii</taxon>
        <taxon>Neopterygii</taxon>
        <taxon>Teleostei</taxon>
        <taxon>Ostariophysi</taxon>
        <taxon>Cypriniformes</taxon>
        <taxon>Cyprinidae</taxon>
        <taxon>Labeoninae</taxon>
        <taxon>Labeonini</taxon>
        <taxon>Cirrhinus</taxon>
    </lineage>
</organism>
<dbReference type="Pfam" id="PF14647">
    <property type="entry name" value="FAM91_N"/>
    <property type="match status" value="1"/>
</dbReference>
<gene>
    <name evidence="4" type="ORF">QQF64_013971</name>
</gene>
<evidence type="ECO:0000256" key="2">
    <source>
        <dbReference type="SAM" id="MobiDB-lite"/>
    </source>
</evidence>
<dbReference type="PROSITE" id="PS51934">
    <property type="entry name" value="LRAT"/>
    <property type="match status" value="1"/>
</dbReference>
<feature type="region of interest" description="Disordered" evidence="2">
    <location>
        <begin position="341"/>
        <end position="363"/>
    </location>
</feature>
<reference evidence="4 5" key="1">
    <citation type="submission" date="2023-09" db="EMBL/GenBank/DDBJ databases">
        <authorList>
            <person name="Wang M."/>
        </authorList>
    </citation>
    <scope>NUCLEOTIDE SEQUENCE [LARGE SCALE GENOMIC DNA]</scope>
    <source>
        <strain evidence="4">GT-2023</strain>
        <tissue evidence="4">Liver</tissue>
    </source>
</reference>
<sequence>MNTDVEFHIRQNYPWNKLPANVKQSLGNSQREYDKQVLLYSIRNQLRFRNNLVRHVKKDERKYYEELLKYSREHLMLYPYHLSDIMVKGLRVTPFSYYISIMEDIMNCEKSYDSLPNFTAADCLRLLGIGRNQYIDLMNQCRSSKKFFRRKSARDLLPAKPVEITVEPWWVVQTGYITEDDIRICSMAEKAAIDKMIDSGPQLAGSMEYNVVLSLYNRGYIYLDVPISDDSCISVPPLEGFVMNRVQGDYFETLLYKIFVSIDEQTNVSELANVLEIDLGLVKNAVSMYCRLGFAIKKGQVISPDQLHPSWKSAPSVNKLKSTMDPQKMLLSWEGGSPVMEAGSSATDTDTTSLEDQDNASVSSLSIPAAPTKRIAFLFDSTLTAFLMMGNLSPNLKSHAVTMFEVGKLSDETLDSFLMELEKVESTAEGEAQRYFDHALTLRNTILFLRYNKDLTPDQGPDVPNIGLPLDLLRCESLLGLDPATCSRVLNKNYKLLVSMAPLSNEIRPISSCTPQHIGPAIPEVSSIWFKLYLYSVTGQGPPSLLLSKGSRLRKLPDIFQAYDRLLITSWGHDPGVVPTSNVLTMLNDALTHSAVLIQGHGMHGHGETVHVPFPFDDEDLKAEFSYSNMCAHKALKILRDKVDLEHQCGYITMLNHNNRHRRRTSDADGDPELSGVLDANGSNESFELVTEENNGDGSKKPGTEGSSSEDEWVPLELCFGMPLFSSELNHKVCQRIVSHKLCSKDSLQELLHSSRKLALKVLSFVHSFQVELISLHLSAAKVAYMGNQVDKLSHLSYAEVPTTDPNGLDTEEDGPRIGVSYIFATDDDELDDNHHQHVDGSEQKEEEKHFNELDCAVYHREECIYERSSNTTELETFSPENLLNKCKPGDVLEFVSAGQYPHWAVYVGDFQVVHLHRAEVKNSFLTDASQGRRGRIVNELYKFKPLGPDMVVQNAMEQVGAKDRELSWRNSECFAAWCKFGKREFKMGGEIRIGKQPYRLKLFLPDKQFHVLEFQSLEDLIMEKRRNDQIGKAAVIQELAHHLSNSGSEANVH</sequence>
<evidence type="ECO:0000256" key="1">
    <source>
        <dbReference type="ARBA" id="ARBA00010319"/>
    </source>
</evidence>
<feature type="domain" description="LRAT" evidence="3">
    <location>
        <begin position="893"/>
        <end position="988"/>
    </location>
</feature>
<dbReference type="PANTHER" id="PTHR28441:SF2">
    <property type="entry name" value="PROTEIN FAM91A1"/>
    <property type="match status" value="1"/>
</dbReference>
<dbReference type="InterPro" id="IPR039199">
    <property type="entry name" value="FAM91"/>
</dbReference>
<feature type="region of interest" description="Disordered" evidence="2">
    <location>
        <begin position="689"/>
        <end position="709"/>
    </location>
</feature>
<dbReference type="EMBL" id="JAYMGO010000019">
    <property type="protein sequence ID" value="KAL1255910.1"/>
    <property type="molecule type" value="Genomic_DNA"/>
</dbReference>
<dbReference type="InterPro" id="IPR028097">
    <property type="entry name" value="FAM91_C_dom"/>
</dbReference>
<name>A0ABR3LUB3_9TELE</name>
<feature type="region of interest" description="Disordered" evidence="2">
    <location>
        <begin position="661"/>
        <end position="680"/>
    </location>
</feature>
<comment type="caution">
    <text evidence="4">The sequence shown here is derived from an EMBL/GenBank/DDBJ whole genome shotgun (WGS) entry which is preliminary data.</text>
</comment>
<keyword evidence="5" id="KW-1185">Reference proteome</keyword>
<dbReference type="Pfam" id="PF04970">
    <property type="entry name" value="LRAT"/>
    <property type="match status" value="1"/>
</dbReference>
<dbReference type="Pfam" id="PF14648">
    <property type="entry name" value="FAM91_C"/>
    <property type="match status" value="1"/>
</dbReference>
<dbReference type="Gene3D" id="3.90.1720.10">
    <property type="entry name" value="endopeptidase domain like (from Nostoc punctiforme)"/>
    <property type="match status" value="1"/>
</dbReference>
<accession>A0ABR3LUB3</accession>
<dbReference type="PANTHER" id="PTHR28441">
    <property type="entry name" value="PROTEIN FAM91A1"/>
    <property type="match status" value="1"/>
</dbReference>
<dbReference type="InterPro" id="IPR007053">
    <property type="entry name" value="LRAT_dom"/>
</dbReference>
<dbReference type="InterPro" id="IPR028091">
    <property type="entry name" value="FAM91_N_dom"/>
</dbReference>
<protein>
    <recommendedName>
        <fullName evidence="3">LRAT domain-containing protein</fullName>
    </recommendedName>
</protein>
<comment type="similarity">
    <text evidence="1">Belongs to the FAM91 family.</text>
</comment>
<evidence type="ECO:0000259" key="3">
    <source>
        <dbReference type="PROSITE" id="PS51934"/>
    </source>
</evidence>
<evidence type="ECO:0000313" key="5">
    <source>
        <dbReference type="Proteomes" id="UP001558613"/>
    </source>
</evidence>
<proteinExistence type="inferred from homology"/>
<evidence type="ECO:0000313" key="4">
    <source>
        <dbReference type="EMBL" id="KAL1255910.1"/>
    </source>
</evidence>